<dbReference type="AlphaFoldDB" id="A0A1I0PRK3"/>
<keyword evidence="1" id="KW-1133">Transmembrane helix</keyword>
<keyword evidence="3" id="KW-1185">Reference proteome</keyword>
<dbReference type="RefSeq" id="WP_089669097.1">
    <property type="nucleotide sequence ID" value="NZ_FOJA01000001.1"/>
</dbReference>
<dbReference type="Pfam" id="PF24432">
    <property type="entry name" value="DUF7555"/>
    <property type="match status" value="1"/>
</dbReference>
<evidence type="ECO:0000256" key="1">
    <source>
        <dbReference type="SAM" id="Phobius"/>
    </source>
</evidence>
<dbReference type="EMBL" id="FOJA01000001">
    <property type="protein sequence ID" value="SEW16940.1"/>
    <property type="molecule type" value="Genomic_DNA"/>
</dbReference>
<accession>A0A1I0PRK3</accession>
<gene>
    <name evidence="2" type="ORF">SAMN04487945_1889</name>
</gene>
<dbReference type="OrthoDB" id="313482at2157"/>
<protein>
    <submittedName>
        <fullName evidence="2">Uncharacterized protein</fullName>
    </submittedName>
</protein>
<organism evidence="2 3">
    <name type="scientific">Halobacterium jilantaiense</name>
    <dbReference type="NCBI Taxonomy" id="355548"/>
    <lineage>
        <taxon>Archaea</taxon>
        <taxon>Methanobacteriati</taxon>
        <taxon>Methanobacteriota</taxon>
        <taxon>Stenosarchaea group</taxon>
        <taxon>Halobacteria</taxon>
        <taxon>Halobacteriales</taxon>
        <taxon>Halobacteriaceae</taxon>
        <taxon>Halobacterium</taxon>
    </lineage>
</organism>
<keyword evidence="1" id="KW-0812">Transmembrane</keyword>
<proteinExistence type="predicted"/>
<dbReference type="STRING" id="355548.SAMN04487945_1889"/>
<evidence type="ECO:0000313" key="3">
    <source>
        <dbReference type="Proteomes" id="UP000198518"/>
    </source>
</evidence>
<dbReference type="Proteomes" id="UP000198518">
    <property type="component" value="Unassembled WGS sequence"/>
</dbReference>
<feature type="transmembrane region" description="Helical" evidence="1">
    <location>
        <begin position="59"/>
        <end position="76"/>
    </location>
</feature>
<dbReference type="InterPro" id="IPR055977">
    <property type="entry name" value="DUF7555"/>
</dbReference>
<evidence type="ECO:0000313" key="2">
    <source>
        <dbReference type="EMBL" id="SEW16940.1"/>
    </source>
</evidence>
<sequence>MSVPSSDSGRSGVADVETDRVAQLFDLVTYVGVLLAVFVALSTLGALATGSAVAPGVKLGLFVFGWLSVFAGTMMLRPTSAWKNDDDDGLLAFSGETSEDPETKFQGFVQQLPPASLRPLPPSGRLPTGVRVFLGAIVTLLVSLAMEQVFGVGV</sequence>
<feature type="transmembrane region" description="Helical" evidence="1">
    <location>
        <begin position="128"/>
        <end position="146"/>
    </location>
</feature>
<keyword evidence="1" id="KW-0472">Membrane</keyword>
<reference evidence="2 3" key="1">
    <citation type="submission" date="2016-10" db="EMBL/GenBank/DDBJ databases">
        <authorList>
            <person name="de Groot N.N."/>
        </authorList>
    </citation>
    <scope>NUCLEOTIDE SEQUENCE [LARGE SCALE GENOMIC DNA]</scope>
    <source>
        <strain evidence="2 3">CGMCC 1.5337</strain>
    </source>
</reference>
<name>A0A1I0PRK3_9EURY</name>
<feature type="transmembrane region" description="Helical" evidence="1">
    <location>
        <begin position="27"/>
        <end position="47"/>
    </location>
</feature>